<dbReference type="AlphaFoldDB" id="A0A4Q1BDW9"/>
<dbReference type="InParanoid" id="A0A4Q1BDW9"/>
<protein>
    <submittedName>
        <fullName evidence="1">Uncharacterized protein</fullName>
    </submittedName>
</protein>
<sequence>MSSSPIDSTVMGKSRFIPVVPEIFKSLAYSGMNTIYTIMPNTLTGILSRALQTFRWQSITHPHVNNQRQPVFYSRLEPDHVPDPYLDQRITAVDLEAAVAVEEELHQVKTGNDRGTRGRICCGSKTIGSSIAGVFQLDDENRAVLSEHRFDPPAGCRPGDSMFKYAFHVDSGGEVQILQVVPSRFTGRETVKSKTETIRSGQLGAGYAPVGSLTAGFSHSTSVEIEKPLFRIISGIRSADPTKPGGPSIVEIHAISDKNAPFGLQDFRAMVILRWADSDSVIINVTSEHVINKSFFSRFRWPTSKLETTQPI</sequence>
<dbReference type="Proteomes" id="UP000289152">
    <property type="component" value="Unassembled WGS sequence"/>
</dbReference>
<comment type="caution">
    <text evidence="1">The sequence shown here is derived from an EMBL/GenBank/DDBJ whole genome shotgun (WGS) entry which is preliminary data.</text>
</comment>
<gene>
    <name evidence="1" type="ORF">M231_06652</name>
</gene>
<evidence type="ECO:0000313" key="1">
    <source>
        <dbReference type="EMBL" id="RXK36104.1"/>
    </source>
</evidence>
<accession>A0A4Q1BDW9</accession>
<proteinExistence type="predicted"/>
<reference evidence="1 2" key="1">
    <citation type="submission" date="2016-06" db="EMBL/GenBank/DDBJ databases">
        <title>Evolution of pathogenesis and genome organization in the Tremellales.</title>
        <authorList>
            <person name="Cuomo C."/>
            <person name="Litvintseva A."/>
            <person name="Heitman J."/>
            <person name="Chen Y."/>
            <person name="Sun S."/>
            <person name="Springer D."/>
            <person name="Dromer F."/>
            <person name="Young S."/>
            <person name="Zeng Q."/>
            <person name="Chapman S."/>
            <person name="Gujja S."/>
            <person name="Saif S."/>
            <person name="Birren B."/>
        </authorList>
    </citation>
    <scope>NUCLEOTIDE SEQUENCE [LARGE SCALE GENOMIC DNA]</scope>
    <source>
        <strain evidence="1 2">ATCC 28783</strain>
    </source>
</reference>
<name>A0A4Q1BDW9_TREME</name>
<dbReference type="EMBL" id="SDIL01000109">
    <property type="protein sequence ID" value="RXK36104.1"/>
    <property type="molecule type" value="Genomic_DNA"/>
</dbReference>
<keyword evidence="2" id="KW-1185">Reference proteome</keyword>
<evidence type="ECO:0000313" key="2">
    <source>
        <dbReference type="Proteomes" id="UP000289152"/>
    </source>
</evidence>
<organism evidence="1 2">
    <name type="scientific">Tremella mesenterica</name>
    <name type="common">Jelly fungus</name>
    <dbReference type="NCBI Taxonomy" id="5217"/>
    <lineage>
        <taxon>Eukaryota</taxon>
        <taxon>Fungi</taxon>
        <taxon>Dikarya</taxon>
        <taxon>Basidiomycota</taxon>
        <taxon>Agaricomycotina</taxon>
        <taxon>Tremellomycetes</taxon>
        <taxon>Tremellales</taxon>
        <taxon>Tremellaceae</taxon>
        <taxon>Tremella</taxon>
    </lineage>
</organism>